<evidence type="ECO:0000313" key="20">
    <source>
        <dbReference type="EMBL" id="QOH91239.1"/>
    </source>
</evidence>
<evidence type="ECO:0000256" key="9">
    <source>
        <dbReference type="ARBA" id="ARBA00022792"/>
    </source>
</evidence>
<feature type="transmembrane region" description="Helical" evidence="18">
    <location>
        <begin position="190"/>
        <end position="211"/>
    </location>
</feature>
<dbReference type="InterPro" id="IPR003917">
    <property type="entry name" value="NADH_UbQ_OxRdtase_chain2"/>
</dbReference>
<evidence type="ECO:0000256" key="14">
    <source>
        <dbReference type="ARBA" id="ARBA00023075"/>
    </source>
</evidence>
<sequence>MYLNFIFINLLIFSTMFTISSNSWMSIWMGLEFNLMSMIPLLSKFNLLNSESTMKYFIVQTISSAMLFMTIMMMFYFKTIINPLMMMMNLVILMKLGAAPLHFWYIQIIEGMSWMNIFILSTWQKIAPMILISYNFYNQILIIIILLSAIMASISIINQTSIRKLMGYSSINHLSWMLTCMLINENLWNYYFLVYTLLSANIMMLFNYMNLSLLNQTYMFKNFWLNTLNLMINFLSLGGMPPFIGFMPKWFLINNLMENKNFMLSITLFMISLINLYMYIKMMNSIICLNMFKHKWNNMYNNNNMYMYLLSFNSMFMLIFCSFMI</sequence>
<accession>A0A7L8XEU2</accession>
<dbReference type="GO" id="GO:0006120">
    <property type="term" value="P:mitochondrial electron transport, NADH to ubiquinone"/>
    <property type="evidence" value="ECO:0007669"/>
    <property type="project" value="InterPro"/>
</dbReference>
<feature type="transmembrane region" description="Helical" evidence="18">
    <location>
        <begin position="140"/>
        <end position="158"/>
    </location>
</feature>
<feature type="transmembrane region" description="Helical" evidence="18">
    <location>
        <begin position="56"/>
        <end position="77"/>
    </location>
</feature>
<comment type="function">
    <text evidence="18">Core subunit of the mitochondrial membrane respiratory chain NADH dehydrogenase (Complex I) which catalyzes electron transfer from NADH through the respiratory chain, using ubiquinone as an electron acceptor. Essential for the catalytic activity and assembly of complex I.</text>
</comment>
<evidence type="ECO:0000256" key="6">
    <source>
        <dbReference type="ARBA" id="ARBA00022448"/>
    </source>
</evidence>
<keyword evidence="12 18" id="KW-1133">Transmembrane helix</keyword>
<evidence type="ECO:0000256" key="15">
    <source>
        <dbReference type="ARBA" id="ARBA00023128"/>
    </source>
</evidence>
<reference evidence="20" key="2">
    <citation type="submission" date="2020-06" db="EMBL/GenBank/DDBJ databases">
        <authorList>
            <person name="Wang Y."/>
            <person name="Zhong X."/>
        </authorList>
    </citation>
    <scope>NUCLEOTIDE SEQUENCE</scope>
</reference>
<protein>
    <recommendedName>
        <fullName evidence="5 18">NADH-ubiquinone oxidoreductase chain 2</fullName>
        <ecNumber evidence="4 18">7.1.1.2</ecNumber>
    </recommendedName>
</protein>
<comment type="catalytic activity">
    <reaction evidence="17 18">
        <text>a ubiquinone + NADH + 5 H(+)(in) = a ubiquinol + NAD(+) + 4 H(+)(out)</text>
        <dbReference type="Rhea" id="RHEA:29091"/>
        <dbReference type="Rhea" id="RHEA-COMP:9565"/>
        <dbReference type="Rhea" id="RHEA-COMP:9566"/>
        <dbReference type="ChEBI" id="CHEBI:15378"/>
        <dbReference type="ChEBI" id="CHEBI:16389"/>
        <dbReference type="ChEBI" id="CHEBI:17976"/>
        <dbReference type="ChEBI" id="CHEBI:57540"/>
        <dbReference type="ChEBI" id="CHEBI:57945"/>
        <dbReference type="EC" id="7.1.1.2"/>
    </reaction>
</comment>
<dbReference type="PANTHER" id="PTHR46552:SF1">
    <property type="entry name" value="NADH-UBIQUINONE OXIDOREDUCTASE CHAIN 2"/>
    <property type="match status" value="1"/>
</dbReference>
<evidence type="ECO:0000256" key="17">
    <source>
        <dbReference type="ARBA" id="ARBA00049551"/>
    </source>
</evidence>
<evidence type="ECO:0000256" key="8">
    <source>
        <dbReference type="ARBA" id="ARBA00022692"/>
    </source>
</evidence>
<name>A0A7L8XEU2_9NEOP</name>
<keyword evidence="9 18" id="KW-0999">Mitochondrion inner membrane</keyword>
<dbReference type="AlphaFoldDB" id="A0A7L8XEU2"/>
<evidence type="ECO:0000256" key="10">
    <source>
        <dbReference type="ARBA" id="ARBA00022967"/>
    </source>
</evidence>
<dbReference type="GO" id="GO:0005743">
    <property type="term" value="C:mitochondrial inner membrane"/>
    <property type="evidence" value="ECO:0007669"/>
    <property type="project" value="UniProtKB-SubCell"/>
</dbReference>
<keyword evidence="6" id="KW-0813">Transport</keyword>
<geneLocation type="mitochondrion" evidence="20"/>
<evidence type="ECO:0000256" key="3">
    <source>
        <dbReference type="ARBA" id="ARBA00007012"/>
    </source>
</evidence>
<comment type="similarity">
    <text evidence="3 18">Belongs to the complex I subunit 2 family.</text>
</comment>
<organism evidence="20">
    <name type="scientific">Stenopsyche angustata</name>
    <dbReference type="NCBI Taxonomy" id="1560148"/>
    <lineage>
        <taxon>Eukaryota</taxon>
        <taxon>Metazoa</taxon>
        <taxon>Ecdysozoa</taxon>
        <taxon>Arthropoda</taxon>
        <taxon>Hexapoda</taxon>
        <taxon>Insecta</taxon>
        <taxon>Pterygota</taxon>
        <taxon>Neoptera</taxon>
        <taxon>Endopterygota</taxon>
        <taxon>Trichoptera</taxon>
        <taxon>Annulipalpia</taxon>
        <taxon>Philopotamoidea</taxon>
        <taxon>Stenopsychidae</taxon>
        <taxon>Stenopsychinae</taxon>
        <taxon>Stenopsyche</taxon>
    </lineage>
</organism>
<evidence type="ECO:0000256" key="7">
    <source>
        <dbReference type="ARBA" id="ARBA00022660"/>
    </source>
</evidence>
<keyword evidence="8 18" id="KW-0812">Transmembrane</keyword>
<feature type="transmembrane region" description="Helical" evidence="18">
    <location>
        <begin position="223"/>
        <end position="244"/>
    </location>
</feature>
<feature type="domain" description="NADH:quinone oxidoreductase/Mrp antiporter transmembrane" evidence="19">
    <location>
        <begin position="21"/>
        <end position="272"/>
    </location>
</feature>
<evidence type="ECO:0000256" key="2">
    <source>
        <dbReference type="ARBA" id="ARBA00004448"/>
    </source>
</evidence>
<evidence type="ECO:0000259" key="19">
    <source>
        <dbReference type="Pfam" id="PF00361"/>
    </source>
</evidence>
<evidence type="ECO:0000256" key="18">
    <source>
        <dbReference type="RuleBase" id="RU003403"/>
    </source>
</evidence>
<dbReference type="InterPro" id="IPR001750">
    <property type="entry name" value="ND/Mrp_TM"/>
</dbReference>
<keyword evidence="7 18" id="KW-0679">Respiratory chain</keyword>
<keyword evidence="14 18" id="KW-0830">Ubiquinone</keyword>
<keyword evidence="11 18" id="KW-0249">Electron transport</keyword>
<dbReference type="Pfam" id="PF00361">
    <property type="entry name" value="Proton_antipo_M"/>
    <property type="match status" value="1"/>
</dbReference>
<dbReference type="PANTHER" id="PTHR46552">
    <property type="entry name" value="NADH-UBIQUINONE OXIDOREDUCTASE CHAIN 2"/>
    <property type="match status" value="1"/>
</dbReference>
<keyword evidence="13 18" id="KW-0520">NAD</keyword>
<evidence type="ECO:0000256" key="4">
    <source>
        <dbReference type="ARBA" id="ARBA00012944"/>
    </source>
</evidence>
<keyword evidence="15 18" id="KW-0496">Mitochondrion</keyword>
<feature type="transmembrane region" description="Helical" evidence="18">
    <location>
        <begin position="305"/>
        <end position="324"/>
    </location>
</feature>
<comment type="function">
    <text evidence="1">Core subunit of the mitochondrial membrane respiratory chain NADH dehydrogenase (Complex I) that is believed to belong to the minimal assembly required for catalysis. Complex I functions in the transfer of electrons from NADH to the respiratory chain. The immediate electron acceptor for the enzyme is believed to be ubiquinone.</text>
</comment>
<feature type="transmembrane region" description="Helical" evidence="18">
    <location>
        <begin position="264"/>
        <end position="284"/>
    </location>
</feature>
<evidence type="ECO:0000256" key="1">
    <source>
        <dbReference type="ARBA" id="ARBA00003257"/>
    </source>
</evidence>
<dbReference type="PRINTS" id="PR01436">
    <property type="entry name" value="NADHDHGNASE2"/>
</dbReference>
<gene>
    <name evidence="20" type="primary">nad2</name>
</gene>
<dbReference type="GO" id="GO:0008137">
    <property type="term" value="F:NADH dehydrogenase (ubiquinone) activity"/>
    <property type="evidence" value="ECO:0007669"/>
    <property type="project" value="UniProtKB-EC"/>
</dbReference>
<feature type="transmembrane region" description="Helical" evidence="18">
    <location>
        <begin position="6"/>
        <end position="35"/>
    </location>
</feature>
<evidence type="ECO:0000256" key="5">
    <source>
        <dbReference type="ARBA" id="ARBA00021008"/>
    </source>
</evidence>
<keyword evidence="16 18" id="KW-0472">Membrane</keyword>
<reference evidence="20" key="1">
    <citation type="journal article" date="2020" name="Mitochondrial DNA Part B Resour">
        <title>Characterization of the complete mitochondrial genome of Stenopsyche angustata (Trichoptera, Stenopsychidae).</title>
        <authorList>
            <person name="Huang J.-C."/>
            <person name="Wang X.-X."/>
            <person name="Zhong X.-F."/>
            <person name="Li Y.-M."/>
            <person name="Qin H.-L."/>
            <person name="Wang Y.-J."/>
            <person name="Wang H."/>
        </authorList>
    </citation>
    <scope>NUCLEOTIDE SEQUENCE</scope>
</reference>
<dbReference type="InterPro" id="IPR050175">
    <property type="entry name" value="Complex_I_Subunit_2"/>
</dbReference>
<dbReference type="EMBL" id="MT677866">
    <property type="protein sequence ID" value="QOH91239.1"/>
    <property type="molecule type" value="Genomic_DNA"/>
</dbReference>
<evidence type="ECO:0000256" key="13">
    <source>
        <dbReference type="ARBA" id="ARBA00023027"/>
    </source>
</evidence>
<evidence type="ECO:0000256" key="12">
    <source>
        <dbReference type="ARBA" id="ARBA00022989"/>
    </source>
</evidence>
<comment type="subcellular location">
    <subcellularLocation>
        <location evidence="2 18">Mitochondrion inner membrane</location>
        <topology evidence="2 18">Multi-pass membrane protein</topology>
    </subcellularLocation>
</comment>
<keyword evidence="10 18" id="KW-1278">Translocase</keyword>
<dbReference type="EC" id="7.1.1.2" evidence="4 18"/>
<proteinExistence type="inferred from homology"/>
<evidence type="ECO:0000256" key="16">
    <source>
        <dbReference type="ARBA" id="ARBA00023136"/>
    </source>
</evidence>
<evidence type="ECO:0000256" key="11">
    <source>
        <dbReference type="ARBA" id="ARBA00022982"/>
    </source>
</evidence>